<sequence length="110" mass="12141">MEIFLILLFFFSSLLWGRTLTVSLGSRWMRGRPEAPGALLRFLTSSYLCPFLVSHTLILGGISMAVSVQESPSVQETFLPIYLVPAKLSCSLAACTSHLLLLPVCPYSLF</sequence>
<feature type="chain" id="PRO_5034375782" description="Secreted protein" evidence="1">
    <location>
        <begin position="18"/>
        <end position="110"/>
    </location>
</feature>
<evidence type="ECO:0008006" key="4">
    <source>
        <dbReference type="Google" id="ProtNLM"/>
    </source>
</evidence>
<reference evidence="2" key="1">
    <citation type="submission" date="2025-08" db="UniProtKB">
        <authorList>
            <consortium name="Ensembl"/>
        </authorList>
    </citation>
    <scope>IDENTIFICATION</scope>
</reference>
<proteinExistence type="predicted"/>
<dbReference type="Proteomes" id="UP000694567">
    <property type="component" value="Unplaced"/>
</dbReference>
<keyword evidence="3" id="KW-1185">Reference proteome</keyword>
<organism evidence="2 3">
    <name type="scientific">Bubo bubo</name>
    <name type="common">Eurasian eagle-owl</name>
    <name type="synonym">Strix bubo</name>
    <dbReference type="NCBI Taxonomy" id="30461"/>
    <lineage>
        <taxon>Eukaryota</taxon>
        <taxon>Metazoa</taxon>
        <taxon>Chordata</taxon>
        <taxon>Craniata</taxon>
        <taxon>Vertebrata</taxon>
        <taxon>Euteleostomi</taxon>
        <taxon>Archelosauria</taxon>
        <taxon>Archosauria</taxon>
        <taxon>Dinosauria</taxon>
        <taxon>Saurischia</taxon>
        <taxon>Theropoda</taxon>
        <taxon>Coelurosauria</taxon>
        <taxon>Aves</taxon>
        <taxon>Neognathae</taxon>
        <taxon>Neoaves</taxon>
        <taxon>Telluraves</taxon>
        <taxon>Strigiformes</taxon>
        <taxon>Strigidae</taxon>
        <taxon>Bubo</taxon>
    </lineage>
</organism>
<evidence type="ECO:0000313" key="2">
    <source>
        <dbReference type="Ensembl" id="ENSBOBP00000002327.1"/>
    </source>
</evidence>
<evidence type="ECO:0000256" key="1">
    <source>
        <dbReference type="SAM" id="SignalP"/>
    </source>
</evidence>
<keyword evidence="1" id="KW-0732">Signal</keyword>
<dbReference type="Ensembl" id="ENSBOBT00000002368.1">
    <property type="protein sequence ID" value="ENSBOBP00000002327.1"/>
    <property type="gene ID" value="ENSBOBG00000001616.1"/>
</dbReference>
<evidence type="ECO:0000313" key="3">
    <source>
        <dbReference type="Proteomes" id="UP000694567"/>
    </source>
</evidence>
<feature type="signal peptide" evidence="1">
    <location>
        <begin position="1"/>
        <end position="17"/>
    </location>
</feature>
<name>A0A8C0EJK4_BUBBB</name>
<accession>A0A8C0EJK4</accession>
<dbReference type="AlphaFoldDB" id="A0A8C0EJK4"/>
<protein>
    <recommendedName>
        <fullName evidence="4">Secreted protein</fullName>
    </recommendedName>
</protein>
<reference evidence="2" key="2">
    <citation type="submission" date="2025-09" db="UniProtKB">
        <authorList>
            <consortium name="Ensembl"/>
        </authorList>
    </citation>
    <scope>IDENTIFICATION</scope>
</reference>